<sequence length="293" mass="32324">MMMDNLALFVRIAETGGIASAGREMGYSPATTSERLAALEAHYGVRLLTRSTRALSLTEEGRLLLDGARRLLAEAEELDVRIRLGAERLAGPIRLSAPLDLGRTRLRAVLNRFLEAHPDVTIDLHLSDGFVDVASQGYDVAIRYGELKDSTLIVRKLAANARIVCAAPSYVERHGRPHHPRDLARHDCLLMRFGSEPDNSWQFLIDGKIVRCPVSGRRTANDGGLVRDWCLAGFGIARKSQWDVAEDLAAGKLVPLLREFELPPAGLQAVYPKGRSGVRRIKALLEELETAFK</sequence>
<feature type="domain" description="HTH lysR-type" evidence="5">
    <location>
        <begin position="1"/>
        <end position="58"/>
    </location>
</feature>
<keyword evidence="2" id="KW-0805">Transcription regulation</keyword>
<evidence type="ECO:0000259" key="5">
    <source>
        <dbReference type="PROSITE" id="PS50931"/>
    </source>
</evidence>
<dbReference type="SUPFAM" id="SSF53850">
    <property type="entry name" value="Periplasmic binding protein-like II"/>
    <property type="match status" value="1"/>
</dbReference>
<dbReference type="CDD" id="cd08422">
    <property type="entry name" value="PBP2_CrgA_like"/>
    <property type="match status" value="1"/>
</dbReference>
<dbReference type="InterPro" id="IPR000847">
    <property type="entry name" value="LysR_HTH_N"/>
</dbReference>
<dbReference type="SUPFAM" id="SSF46785">
    <property type="entry name" value="Winged helix' DNA-binding domain"/>
    <property type="match status" value="1"/>
</dbReference>
<organism evidence="6 7">
    <name type="scientific">Roseibium algicola</name>
    <dbReference type="NCBI Taxonomy" id="2857014"/>
    <lineage>
        <taxon>Bacteria</taxon>
        <taxon>Pseudomonadati</taxon>
        <taxon>Pseudomonadota</taxon>
        <taxon>Alphaproteobacteria</taxon>
        <taxon>Hyphomicrobiales</taxon>
        <taxon>Stappiaceae</taxon>
        <taxon>Roseibium</taxon>
    </lineage>
</organism>
<proteinExistence type="inferred from homology"/>
<dbReference type="PANTHER" id="PTHR30537:SF5">
    <property type="entry name" value="HTH-TYPE TRANSCRIPTIONAL ACTIVATOR TTDR-RELATED"/>
    <property type="match status" value="1"/>
</dbReference>
<keyword evidence="4" id="KW-0804">Transcription</keyword>
<evidence type="ECO:0000313" key="7">
    <source>
        <dbReference type="Proteomes" id="UP000188174"/>
    </source>
</evidence>
<comment type="similarity">
    <text evidence="1">Belongs to the LysR transcriptional regulatory family.</text>
</comment>
<dbReference type="PROSITE" id="PS50931">
    <property type="entry name" value="HTH_LYSR"/>
    <property type="match status" value="1"/>
</dbReference>
<evidence type="ECO:0000313" key="6">
    <source>
        <dbReference type="EMBL" id="AQQ04838.1"/>
    </source>
</evidence>
<dbReference type="EMBL" id="CP019630">
    <property type="protein sequence ID" value="AQQ04838.1"/>
    <property type="molecule type" value="Genomic_DNA"/>
</dbReference>
<evidence type="ECO:0000256" key="2">
    <source>
        <dbReference type="ARBA" id="ARBA00023015"/>
    </source>
</evidence>
<dbReference type="Pfam" id="PF03466">
    <property type="entry name" value="LysR_substrate"/>
    <property type="match status" value="1"/>
</dbReference>
<dbReference type="InterPro" id="IPR058163">
    <property type="entry name" value="LysR-type_TF_proteobact-type"/>
</dbReference>
<dbReference type="Pfam" id="PF00126">
    <property type="entry name" value="HTH_1"/>
    <property type="match status" value="1"/>
</dbReference>
<reference evidence="6 7" key="1">
    <citation type="submission" date="2017-02" db="EMBL/GenBank/DDBJ databases">
        <authorList>
            <person name="Jeong S."/>
        </authorList>
    </citation>
    <scope>NUCLEOTIDE SEQUENCE [LARGE SCALE GENOMIC DNA]</scope>
    <source>
        <strain evidence="6 7">RMAR6-6</strain>
    </source>
</reference>
<evidence type="ECO:0000256" key="3">
    <source>
        <dbReference type="ARBA" id="ARBA00023125"/>
    </source>
</evidence>
<dbReference type="PANTHER" id="PTHR30537">
    <property type="entry name" value="HTH-TYPE TRANSCRIPTIONAL REGULATOR"/>
    <property type="match status" value="1"/>
</dbReference>
<accession>A0ABM6I3B4</accession>
<protein>
    <submittedName>
        <fullName evidence="6">LysR family transcriptional regulator</fullName>
    </submittedName>
</protein>
<dbReference type="Proteomes" id="UP000188174">
    <property type="component" value="Chromosome"/>
</dbReference>
<dbReference type="InterPro" id="IPR005119">
    <property type="entry name" value="LysR_subst-bd"/>
</dbReference>
<keyword evidence="7" id="KW-1185">Reference proteome</keyword>
<dbReference type="InterPro" id="IPR036390">
    <property type="entry name" value="WH_DNA-bd_sf"/>
</dbReference>
<keyword evidence="3" id="KW-0238">DNA-binding</keyword>
<gene>
    <name evidence="6" type="ORF">B0E33_15750</name>
</gene>
<name>A0ABM6I3B4_9HYPH</name>
<dbReference type="InterPro" id="IPR036388">
    <property type="entry name" value="WH-like_DNA-bd_sf"/>
</dbReference>
<evidence type="ECO:0000256" key="4">
    <source>
        <dbReference type="ARBA" id="ARBA00023163"/>
    </source>
</evidence>
<dbReference type="Gene3D" id="3.40.190.290">
    <property type="match status" value="1"/>
</dbReference>
<evidence type="ECO:0000256" key="1">
    <source>
        <dbReference type="ARBA" id="ARBA00009437"/>
    </source>
</evidence>
<dbReference type="Gene3D" id="1.10.10.10">
    <property type="entry name" value="Winged helix-like DNA-binding domain superfamily/Winged helix DNA-binding domain"/>
    <property type="match status" value="1"/>
</dbReference>